<feature type="region of interest" description="Disordered" evidence="1">
    <location>
        <begin position="36"/>
        <end position="64"/>
    </location>
</feature>
<evidence type="ECO:0000313" key="2">
    <source>
        <dbReference type="EMBL" id="QDT00932.1"/>
    </source>
</evidence>
<reference evidence="2 3" key="1">
    <citation type="submission" date="2019-02" db="EMBL/GenBank/DDBJ databases">
        <title>Deep-cultivation of Planctomycetes and their phenomic and genomic characterization uncovers novel biology.</title>
        <authorList>
            <person name="Wiegand S."/>
            <person name="Jogler M."/>
            <person name="Boedeker C."/>
            <person name="Pinto D."/>
            <person name="Vollmers J."/>
            <person name="Rivas-Marin E."/>
            <person name="Kohn T."/>
            <person name="Peeters S.H."/>
            <person name="Heuer A."/>
            <person name="Rast P."/>
            <person name="Oberbeckmann S."/>
            <person name="Bunk B."/>
            <person name="Jeske O."/>
            <person name="Meyerdierks A."/>
            <person name="Storesund J.E."/>
            <person name="Kallscheuer N."/>
            <person name="Luecker S."/>
            <person name="Lage O.M."/>
            <person name="Pohl T."/>
            <person name="Merkel B.J."/>
            <person name="Hornburger P."/>
            <person name="Mueller R.-W."/>
            <person name="Bruemmer F."/>
            <person name="Labrenz M."/>
            <person name="Spormann A.M."/>
            <person name="Op den Camp H."/>
            <person name="Overmann J."/>
            <person name="Amann R."/>
            <person name="Jetten M.S.M."/>
            <person name="Mascher T."/>
            <person name="Medema M.H."/>
            <person name="Devos D.P."/>
            <person name="Kaster A.-K."/>
            <person name="Ovreas L."/>
            <person name="Rohde M."/>
            <person name="Galperin M.Y."/>
            <person name="Jogler C."/>
        </authorList>
    </citation>
    <scope>NUCLEOTIDE SEQUENCE [LARGE SCALE GENOMIC DNA]</scope>
    <source>
        <strain evidence="2 3">HG15A2</strain>
    </source>
</reference>
<dbReference type="AlphaFoldDB" id="A0A517N1C1"/>
<dbReference type="Proteomes" id="UP000319852">
    <property type="component" value="Chromosome"/>
</dbReference>
<proteinExistence type="predicted"/>
<name>A0A517N1C1_9BACT</name>
<evidence type="ECO:0000256" key="1">
    <source>
        <dbReference type="SAM" id="MobiDB-lite"/>
    </source>
</evidence>
<protein>
    <submittedName>
        <fullName evidence="2">Uncharacterized protein</fullName>
    </submittedName>
</protein>
<dbReference type="KEGG" id="amob:HG15A2_42740"/>
<keyword evidence="3" id="KW-1185">Reference proteome</keyword>
<evidence type="ECO:0000313" key="3">
    <source>
        <dbReference type="Proteomes" id="UP000319852"/>
    </source>
</evidence>
<sequence>MGGQQLELDGRRLHGGAGRGAFHPLCRKYDGGIFRSRQTGTHPVDRSGRSSVGAVTLESPLLFP</sequence>
<organism evidence="2 3">
    <name type="scientific">Adhaeretor mobilis</name>
    <dbReference type="NCBI Taxonomy" id="1930276"/>
    <lineage>
        <taxon>Bacteria</taxon>
        <taxon>Pseudomonadati</taxon>
        <taxon>Planctomycetota</taxon>
        <taxon>Planctomycetia</taxon>
        <taxon>Pirellulales</taxon>
        <taxon>Lacipirellulaceae</taxon>
        <taxon>Adhaeretor</taxon>
    </lineage>
</organism>
<gene>
    <name evidence="2" type="ORF">HG15A2_42740</name>
</gene>
<accession>A0A517N1C1</accession>
<dbReference type="EMBL" id="CP036263">
    <property type="protein sequence ID" value="QDT00932.1"/>
    <property type="molecule type" value="Genomic_DNA"/>
</dbReference>